<accession>A0A9P9F6R3</accession>
<feature type="compositionally biased region" description="Basic and acidic residues" evidence="1">
    <location>
        <begin position="142"/>
        <end position="155"/>
    </location>
</feature>
<evidence type="ECO:0000256" key="1">
    <source>
        <dbReference type="SAM" id="MobiDB-lite"/>
    </source>
</evidence>
<dbReference type="Proteomes" id="UP000717696">
    <property type="component" value="Unassembled WGS sequence"/>
</dbReference>
<evidence type="ECO:0008006" key="4">
    <source>
        <dbReference type="Google" id="ProtNLM"/>
    </source>
</evidence>
<comment type="caution">
    <text evidence="2">The sequence shown here is derived from an EMBL/GenBank/DDBJ whole genome shotgun (WGS) entry which is preliminary data.</text>
</comment>
<feature type="region of interest" description="Disordered" evidence="1">
    <location>
        <begin position="1"/>
        <end position="36"/>
    </location>
</feature>
<organism evidence="2 3">
    <name type="scientific">Dactylonectria estremocensis</name>
    <dbReference type="NCBI Taxonomy" id="1079267"/>
    <lineage>
        <taxon>Eukaryota</taxon>
        <taxon>Fungi</taxon>
        <taxon>Dikarya</taxon>
        <taxon>Ascomycota</taxon>
        <taxon>Pezizomycotina</taxon>
        <taxon>Sordariomycetes</taxon>
        <taxon>Hypocreomycetidae</taxon>
        <taxon>Hypocreales</taxon>
        <taxon>Nectriaceae</taxon>
        <taxon>Dactylonectria</taxon>
    </lineage>
</organism>
<feature type="region of interest" description="Disordered" evidence="1">
    <location>
        <begin position="176"/>
        <end position="222"/>
    </location>
</feature>
<gene>
    <name evidence="2" type="ORF">B0J13DRAFT_618478</name>
</gene>
<dbReference type="EMBL" id="JAGMUU010000004">
    <property type="protein sequence ID" value="KAH7154992.1"/>
    <property type="molecule type" value="Genomic_DNA"/>
</dbReference>
<protein>
    <recommendedName>
        <fullName evidence="4">Myb-like domain-containing protein</fullName>
    </recommendedName>
</protein>
<evidence type="ECO:0000313" key="3">
    <source>
        <dbReference type="Proteomes" id="UP000717696"/>
    </source>
</evidence>
<feature type="region of interest" description="Disordered" evidence="1">
    <location>
        <begin position="127"/>
        <end position="155"/>
    </location>
</feature>
<dbReference type="AlphaFoldDB" id="A0A9P9F6R3"/>
<dbReference type="OrthoDB" id="3903267at2759"/>
<feature type="compositionally biased region" description="Acidic residues" evidence="1">
    <location>
        <begin position="192"/>
        <end position="204"/>
    </location>
</feature>
<evidence type="ECO:0000313" key="2">
    <source>
        <dbReference type="EMBL" id="KAH7154992.1"/>
    </source>
</evidence>
<proteinExistence type="predicted"/>
<reference evidence="2" key="1">
    <citation type="journal article" date="2021" name="Nat. Commun.">
        <title>Genetic determinants of endophytism in the Arabidopsis root mycobiome.</title>
        <authorList>
            <person name="Mesny F."/>
            <person name="Miyauchi S."/>
            <person name="Thiergart T."/>
            <person name="Pickel B."/>
            <person name="Atanasova L."/>
            <person name="Karlsson M."/>
            <person name="Huettel B."/>
            <person name="Barry K.W."/>
            <person name="Haridas S."/>
            <person name="Chen C."/>
            <person name="Bauer D."/>
            <person name="Andreopoulos W."/>
            <person name="Pangilinan J."/>
            <person name="LaButti K."/>
            <person name="Riley R."/>
            <person name="Lipzen A."/>
            <person name="Clum A."/>
            <person name="Drula E."/>
            <person name="Henrissat B."/>
            <person name="Kohler A."/>
            <person name="Grigoriev I.V."/>
            <person name="Martin F.M."/>
            <person name="Hacquard S."/>
        </authorList>
    </citation>
    <scope>NUCLEOTIDE SEQUENCE</scope>
    <source>
        <strain evidence="2">MPI-CAGE-AT-0021</strain>
    </source>
</reference>
<sequence length="428" mass="48008">MAPDSPKKSPAKAGRTPAQNRRSPFKLAKAENNTVKKIIRETKYTSRLPTEEQRRQNGRVPGRNLIVWGRPRQNEKFLLHLVHALTQDKTDVPWDRIAHSMNPGSSGAALNQHLIRLRKELIAEGHLVPPPAQRPGAAPIDRNIRGYVRKDQDGDDRYETRPVYFFERYEDRRFNLPDAFDLPGQDMTGSSQDDESDPESDEVSEAPLSQGPDSQASAQSQYTDQVSPLFQVRDSQAYAQSQYTEQSSPMIDYGLDDFIKNHIEERSAALQNQFIQGEYNAQADDESVFASPPVLHNSVIQPTYQHTPLSSTFPQTLIQPTLQQIPIQHNFQQAAMLPILQQTHIQPSFQQTGSPGMHAQLLALQMNNDHAVLHGHNRNSSTSSGSSLGQNSVDGGVPLTLAYDDPQVNNFFEQFENMMSSSQFDQGL</sequence>
<name>A0A9P9F6R3_9HYPO</name>
<feature type="compositionally biased region" description="Polar residues" evidence="1">
    <location>
        <begin position="211"/>
        <end position="222"/>
    </location>
</feature>
<keyword evidence="3" id="KW-1185">Reference proteome</keyword>